<dbReference type="RefSeq" id="WP_367957078.1">
    <property type="nucleotide sequence ID" value="NZ_JBDPGJ010000008.1"/>
</dbReference>
<evidence type="ECO:0000313" key="3">
    <source>
        <dbReference type="Proteomes" id="UP001556692"/>
    </source>
</evidence>
<organism evidence="2 3">
    <name type="scientific">Aquibium pacificus</name>
    <dbReference type="NCBI Taxonomy" id="3153579"/>
    <lineage>
        <taxon>Bacteria</taxon>
        <taxon>Pseudomonadati</taxon>
        <taxon>Pseudomonadota</taxon>
        <taxon>Alphaproteobacteria</taxon>
        <taxon>Hyphomicrobiales</taxon>
        <taxon>Phyllobacteriaceae</taxon>
        <taxon>Aquibium</taxon>
    </lineage>
</organism>
<reference evidence="2 3" key="1">
    <citation type="submission" date="2024-05" db="EMBL/GenBank/DDBJ databases">
        <authorList>
            <person name="Jiang F."/>
        </authorList>
    </citation>
    <scope>NUCLEOTIDE SEQUENCE [LARGE SCALE GENOMIC DNA]</scope>
    <source>
        <strain evidence="2 3">LZ166</strain>
    </source>
</reference>
<name>A0ABV3SSE5_9HYPH</name>
<dbReference type="Proteomes" id="UP001556692">
    <property type="component" value="Unassembled WGS sequence"/>
</dbReference>
<comment type="caution">
    <text evidence="2">The sequence shown here is derived from an EMBL/GenBank/DDBJ whole genome shotgun (WGS) entry which is preliminary data.</text>
</comment>
<feature type="chain" id="PRO_5046004201" evidence="1">
    <location>
        <begin position="22"/>
        <end position="116"/>
    </location>
</feature>
<sequence length="116" mass="11590">MSKKFTLALVVAAAISGSAFAQSNNAGGGNNSQSEGLVNVTLGDVVLQEIASDLNVNVSEIPVTVQVPVGVAANVCGVAANVLASDKKDEGGAVCDATSSSEALTQVVQRQMNDQG</sequence>
<evidence type="ECO:0000313" key="2">
    <source>
        <dbReference type="EMBL" id="MEX0409225.1"/>
    </source>
</evidence>
<dbReference type="EMBL" id="JBDPGJ010000008">
    <property type="protein sequence ID" value="MEX0409225.1"/>
    <property type="molecule type" value="Genomic_DNA"/>
</dbReference>
<proteinExistence type="predicted"/>
<evidence type="ECO:0000256" key="1">
    <source>
        <dbReference type="SAM" id="SignalP"/>
    </source>
</evidence>
<feature type="signal peptide" evidence="1">
    <location>
        <begin position="1"/>
        <end position="21"/>
    </location>
</feature>
<gene>
    <name evidence="2" type="ORF">ABGN05_26635</name>
</gene>
<protein>
    <submittedName>
        <fullName evidence="2">Uncharacterized protein</fullName>
    </submittedName>
</protein>
<keyword evidence="3" id="KW-1185">Reference proteome</keyword>
<keyword evidence="1" id="KW-0732">Signal</keyword>
<accession>A0ABV3SSE5</accession>